<reference evidence="1 2" key="1">
    <citation type="submission" date="2020-11" db="EMBL/GenBank/DDBJ databases">
        <title>The genome sequence of Novosphingobium sp. 1Y9A.</title>
        <authorList>
            <person name="Liu Y."/>
        </authorList>
    </citation>
    <scope>NUCLEOTIDE SEQUENCE [LARGE SCALE GENOMIC DNA]</scope>
    <source>
        <strain evidence="1 2">1Y9A</strain>
    </source>
</reference>
<name>A0ABS0HL99_9SPHN</name>
<sequence length="89" mass="9707">MARLLRKVESSNCATEMDGELVMIHVDTGKFFSLKGVGLDIWQRLDAQSDLDAICDELCRDYGISADECSKAVDTFVSQLTAAGFAELA</sequence>
<dbReference type="Proteomes" id="UP000600799">
    <property type="component" value="Unassembled WGS sequence"/>
</dbReference>
<dbReference type="InterPro" id="IPR041881">
    <property type="entry name" value="PqqD_sf"/>
</dbReference>
<keyword evidence="2" id="KW-1185">Reference proteome</keyword>
<evidence type="ECO:0000313" key="2">
    <source>
        <dbReference type="Proteomes" id="UP000600799"/>
    </source>
</evidence>
<dbReference type="RefSeq" id="WP_196277293.1">
    <property type="nucleotide sequence ID" value="NZ_JADQDC010000019.1"/>
</dbReference>
<dbReference type="EMBL" id="JADQDC010000019">
    <property type="protein sequence ID" value="MBF9153026.1"/>
    <property type="molecule type" value="Genomic_DNA"/>
</dbReference>
<comment type="caution">
    <text evidence="1">The sequence shown here is derived from an EMBL/GenBank/DDBJ whole genome shotgun (WGS) entry which is preliminary data.</text>
</comment>
<dbReference type="InterPro" id="IPR008792">
    <property type="entry name" value="PQQD"/>
</dbReference>
<organism evidence="1 2">
    <name type="scientific">Novosphingobium jiangmenense</name>
    <dbReference type="NCBI Taxonomy" id="2791981"/>
    <lineage>
        <taxon>Bacteria</taxon>
        <taxon>Pseudomonadati</taxon>
        <taxon>Pseudomonadota</taxon>
        <taxon>Alphaproteobacteria</taxon>
        <taxon>Sphingomonadales</taxon>
        <taxon>Sphingomonadaceae</taxon>
        <taxon>Novosphingobium</taxon>
    </lineage>
</organism>
<evidence type="ECO:0000313" key="1">
    <source>
        <dbReference type="EMBL" id="MBF9153026.1"/>
    </source>
</evidence>
<proteinExistence type="predicted"/>
<gene>
    <name evidence="1" type="ORF">I2488_18640</name>
</gene>
<protein>
    <submittedName>
        <fullName evidence="1">PqqD family protein</fullName>
    </submittedName>
</protein>
<dbReference type="Gene3D" id="1.10.10.1150">
    <property type="entry name" value="Coenzyme PQQ synthesis protein D (PqqD)"/>
    <property type="match status" value="1"/>
</dbReference>
<dbReference type="Pfam" id="PF05402">
    <property type="entry name" value="PqqD"/>
    <property type="match status" value="1"/>
</dbReference>
<accession>A0ABS0HL99</accession>